<dbReference type="AlphaFoldDB" id="A0A845I349"/>
<organism evidence="3 4">
    <name type="scientific">Duganella fentianensis</name>
    <dbReference type="NCBI Taxonomy" id="2692177"/>
    <lineage>
        <taxon>Bacteria</taxon>
        <taxon>Pseudomonadati</taxon>
        <taxon>Pseudomonadota</taxon>
        <taxon>Betaproteobacteria</taxon>
        <taxon>Burkholderiales</taxon>
        <taxon>Oxalobacteraceae</taxon>
        <taxon>Telluria group</taxon>
        <taxon>Duganella</taxon>
    </lineage>
</organism>
<protein>
    <submittedName>
        <fullName evidence="3">PEP-CTERM sorting domain-containing protein</fullName>
    </submittedName>
</protein>
<dbReference type="EMBL" id="WWCL01000002">
    <property type="protein sequence ID" value="MYN45556.1"/>
    <property type="molecule type" value="Genomic_DNA"/>
</dbReference>
<feature type="region of interest" description="Disordered" evidence="1">
    <location>
        <begin position="135"/>
        <end position="158"/>
    </location>
</feature>
<evidence type="ECO:0000259" key="2">
    <source>
        <dbReference type="Pfam" id="PF07589"/>
    </source>
</evidence>
<evidence type="ECO:0000313" key="3">
    <source>
        <dbReference type="EMBL" id="MYN45556.1"/>
    </source>
</evidence>
<feature type="domain" description="Ice-binding protein C-terminal" evidence="2">
    <location>
        <begin position="239"/>
        <end position="263"/>
    </location>
</feature>
<dbReference type="InterPro" id="IPR013424">
    <property type="entry name" value="Ice-binding_C"/>
</dbReference>
<gene>
    <name evidence="3" type="ORF">GTP23_10905</name>
</gene>
<name>A0A845I349_9BURK</name>
<proteinExistence type="predicted"/>
<evidence type="ECO:0000256" key="1">
    <source>
        <dbReference type="SAM" id="MobiDB-lite"/>
    </source>
</evidence>
<sequence length="267" mass="29591">MSVFLTVALAAATQFQPVCSWDRPGANPYTGSTSAAIERYTDIPEQVRNTLKRRMEERQSDDQVIITRDAIVGKNQYEAAIRDMHFGAASVCTSVTRSKWSERRQEPAAVYCVGEHCILVPRICGNVSRITRLPSSRTARTAPPAAPASPERNLGDSLNARDLGLADATPLEEIPLDEAALRERDRAYARVNEVLDAVAQNDEVQASNDPNERDGQYGHRPYWPDNHHDNNGPNLPASPVPEADSWAMLLAGMAMVGYAARRRLRRR</sequence>
<reference evidence="3" key="1">
    <citation type="submission" date="2019-12" db="EMBL/GenBank/DDBJ databases">
        <title>Novel species isolated from a subtropical stream in China.</title>
        <authorList>
            <person name="Lu H."/>
        </authorList>
    </citation>
    <scope>NUCLEOTIDE SEQUENCE [LARGE SCALE GENOMIC DNA]</scope>
    <source>
        <strain evidence="3">FT93W</strain>
    </source>
</reference>
<dbReference type="Pfam" id="PF07589">
    <property type="entry name" value="PEP-CTERM"/>
    <property type="match status" value="1"/>
</dbReference>
<dbReference type="Proteomes" id="UP000444316">
    <property type="component" value="Unassembled WGS sequence"/>
</dbReference>
<evidence type="ECO:0000313" key="4">
    <source>
        <dbReference type="Proteomes" id="UP000444316"/>
    </source>
</evidence>
<comment type="caution">
    <text evidence="3">The sequence shown here is derived from an EMBL/GenBank/DDBJ whole genome shotgun (WGS) entry which is preliminary data.</text>
</comment>
<feature type="region of interest" description="Disordered" evidence="1">
    <location>
        <begin position="199"/>
        <end position="239"/>
    </location>
</feature>
<accession>A0A845I349</accession>
<dbReference type="NCBIfam" id="NF038119">
    <property type="entry name" value="PEP_CTERM_MHFG"/>
    <property type="match status" value="1"/>
</dbReference>
<keyword evidence="4" id="KW-1185">Reference proteome</keyword>
<dbReference type="RefSeq" id="WP_161035149.1">
    <property type="nucleotide sequence ID" value="NZ_WWCL01000002.1"/>
</dbReference>